<keyword evidence="1" id="KW-0812">Transmembrane</keyword>
<reference evidence="2" key="1">
    <citation type="submission" date="2020-11" db="EMBL/GenBank/DDBJ databases">
        <authorList>
            <consortium name="DOE Joint Genome Institute"/>
            <person name="Ahrendt S."/>
            <person name="Riley R."/>
            <person name="Andreopoulos W."/>
            <person name="Labutti K."/>
            <person name="Pangilinan J."/>
            <person name="Ruiz-Duenas F.J."/>
            <person name="Barrasa J.M."/>
            <person name="Sanchez-Garcia M."/>
            <person name="Camarero S."/>
            <person name="Miyauchi S."/>
            <person name="Serrano A."/>
            <person name="Linde D."/>
            <person name="Babiker R."/>
            <person name="Drula E."/>
            <person name="Ayuso-Fernandez I."/>
            <person name="Pacheco R."/>
            <person name="Padilla G."/>
            <person name="Ferreira P."/>
            <person name="Barriuso J."/>
            <person name="Kellner H."/>
            <person name="Castanera R."/>
            <person name="Alfaro M."/>
            <person name="Ramirez L."/>
            <person name="Pisabarro A.G."/>
            <person name="Kuo A."/>
            <person name="Tritt A."/>
            <person name="Lipzen A."/>
            <person name="He G."/>
            <person name="Yan M."/>
            <person name="Ng V."/>
            <person name="Cullen D."/>
            <person name="Martin F."/>
            <person name="Rosso M.-N."/>
            <person name="Henrissat B."/>
            <person name="Hibbett D."/>
            <person name="Martinez A.T."/>
            <person name="Grigoriev I.V."/>
        </authorList>
    </citation>
    <scope>NUCLEOTIDE SEQUENCE</scope>
    <source>
        <strain evidence="2">CBS 247.69</strain>
    </source>
</reference>
<gene>
    <name evidence="2" type="ORF">BDZ94DRAFT_1240888</name>
</gene>
<feature type="transmembrane region" description="Helical" evidence="1">
    <location>
        <begin position="69"/>
        <end position="91"/>
    </location>
</feature>
<organism evidence="2 3">
    <name type="scientific">Collybia nuda</name>
    <dbReference type="NCBI Taxonomy" id="64659"/>
    <lineage>
        <taxon>Eukaryota</taxon>
        <taxon>Fungi</taxon>
        <taxon>Dikarya</taxon>
        <taxon>Basidiomycota</taxon>
        <taxon>Agaricomycotina</taxon>
        <taxon>Agaricomycetes</taxon>
        <taxon>Agaricomycetidae</taxon>
        <taxon>Agaricales</taxon>
        <taxon>Tricholomatineae</taxon>
        <taxon>Clitocybaceae</taxon>
        <taxon>Collybia</taxon>
    </lineage>
</organism>
<proteinExistence type="predicted"/>
<evidence type="ECO:0000313" key="3">
    <source>
        <dbReference type="Proteomes" id="UP000807353"/>
    </source>
</evidence>
<accession>A0A9P6C9L1</accession>
<dbReference type="EMBL" id="MU150378">
    <property type="protein sequence ID" value="KAF9457282.1"/>
    <property type="molecule type" value="Genomic_DNA"/>
</dbReference>
<evidence type="ECO:0000256" key="1">
    <source>
        <dbReference type="SAM" id="Phobius"/>
    </source>
</evidence>
<comment type="caution">
    <text evidence="2">The sequence shown here is derived from an EMBL/GenBank/DDBJ whole genome shotgun (WGS) entry which is preliminary data.</text>
</comment>
<protein>
    <submittedName>
        <fullName evidence="2">Uncharacterized protein</fullName>
    </submittedName>
</protein>
<keyword evidence="1" id="KW-1133">Transmembrane helix</keyword>
<evidence type="ECO:0000313" key="2">
    <source>
        <dbReference type="EMBL" id="KAF9457282.1"/>
    </source>
</evidence>
<dbReference type="AlphaFoldDB" id="A0A9P6C9L1"/>
<name>A0A9P6C9L1_9AGAR</name>
<keyword evidence="1" id="KW-0472">Membrane</keyword>
<keyword evidence="3" id="KW-1185">Reference proteome</keyword>
<sequence length="139" mass="15497">MAILNYMFELIAVIGFRSHWINRIYVLDSLKGHDRRIRQAFSNTSGTGPSTSGRIWTRVLRNSGQYVEAFIWCGYIGLASVYPTTMVIALVNGHRSLDQMYSVGTSWRINRGADHTGSSTSVPQETKNVVNINDVLGDA</sequence>
<dbReference type="Proteomes" id="UP000807353">
    <property type="component" value="Unassembled WGS sequence"/>
</dbReference>